<feature type="domain" description="Endo-beta-1,6-galactanase-like" evidence="2">
    <location>
        <begin position="41"/>
        <end position="393"/>
    </location>
</feature>
<evidence type="ECO:0000313" key="4">
    <source>
        <dbReference type="Proteomes" id="UP000010433"/>
    </source>
</evidence>
<dbReference type="PATRIC" id="fig|1127699.3.peg.1351"/>
<dbReference type="OrthoDB" id="9806701at2"/>
<accession>L1N8L9</accession>
<protein>
    <recommendedName>
        <fullName evidence="2">Endo-beta-1,6-galactanase-like domain-containing protein</fullName>
    </recommendedName>
</protein>
<evidence type="ECO:0000259" key="2">
    <source>
        <dbReference type="Pfam" id="PF14587"/>
    </source>
</evidence>
<feature type="signal peptide" evidence="1">
    <location>
        <begin position="1"/>
        <end position="21"/>
    </location>
</feature>
<sequence>MKKTIFLSIAAALVITQNACSDPDNSFTPAYRLTVSADTTISVSIDANRVFQTIDGFASSDAWSMDYVGKYWSSDQKEGIAKLLFSKDVKNGQPEGIGLSMWRVNLGGGTAEQGTASGIENEERRAECFLNSDGSYNWNKAAGQQYFMEKAKNYGVNRFVLFSNTPPVYYTRNGKGFSNSGSYSNLKADAYPKFADFLATSAAHFAEKGYNISMISPVNEPQYNWDGGQEGSGWQNAEVARLVKELDKSLTAKNLSATQILVGEAGDWSYLYETSGKAGAGRSRVIDDLFSTSSLNYIGNLPHVPSLICGHSYWLDRTWTELQTTRAKVATAAQAKGLKTYQTEWSMMSDKYEGMASYDNASQMDLALVMAKVLHADLTVANVSSWSYWTSCDRERWGHKSRFFLIKLQPVGGDYAALTAGGTHTTTKNLWTLGNYSLFIRPGYNRVSVSVPLTDNSVLASAYLSPEKDRLVVVYTNLKKKSVKVENRLNGFNAGEPKQYVTSSGRDLKEVSSFETFVLPARSVTTMVYPLNK</sequence>
<feature type="chain" id="PRO_5003954128" description="Endo-beta-1,6-galactanase-like domain-containing protein" evidence="1">
    <location>
        <begin position="22"/>
        <end position="533"/>
    </location>
</feature>
<dbReference type="STRING" id="1127699.HMPREF9151_01468"/>
<dbReference type="InterPro" id="IPR017853">
    <property type="entry name" value="GH"/>
</dbReference>
<dbReference type="EMBL" id="AMEP01000095">
    <property type="protein sequence ID" value="EKX99828.1"/>
    <property type="molecule type" value="Genomic_DNA"/>
</dbReference>
<dbReference type="InterPro" id="IPR039514">
    <property type="entry name" value="6GAL-like"/>
</dbReference>
<dbReference type="AlphaFoldDB" id="L1N8L9"/>
<keyword evidence="1" id="KW-0732">Signal</keyword>
<evidence type="ECO:0000256" key="1">
    <source>
        <dbReference type="SAM" id="SignalP"/>
    </source>
</evidence>
<dbReference type="PANTHER" id="PTHR42767">
    <property type="entry name" value="ENDO-BETA-1,6-GALACTANASE"/>
    <property type="match status" value="1"/>
</dbReference>
<reference evidence="3 4" key="1">
    <citation type="submission" date="2012-05" db="EMBL/GenBank/DDBJ databases">
        <authorList>
            <person name="Weinstock G."/>
            <person name="Sodergren E."/>
            <person name="Lobos E.A."/>
            <person name="Fulton L."/>
            <person name="Fulton R."/>
            <person name="Courtney L."/>
            <person name="Fronick C."/>
            <person name="O'Laughlin M."/>
            <person name="Godfrey J."/>
            <person name="Wilson R.M."/>
            <person name="Miner T."/>
            <person name="Farmer C."/>
            <person name="Delehaunty K."/>
            <person name="Cordes M."/>
            <person name="Minx P."/>
            <person name="Tomlinson C."/>
            <person name="Chen J."/>
            <person name="Wollam A."/>
            <person name="Pepin K.H."/>
            <person name="Bhonagiri V."/>
            <person name="Zhang X."/>
            <person name="Suruliraj S."/>
            <person name="Warren W."/>
            <person name="Mitreva M."/>
            <person name="Mardis E.R."/>
            <person name="Wilson R.K."/>
        </authorList>
    </citation>
    <scope>NUCLEOTIDE SEQUENCE [LARGE SCALE GENOMIC DNA]</scope>
    <source>
        <strain evidence="3 4">F0055</strain>
    </source>
</reference>
<dbReference type="GO" id="GO:0004553">
    <property type="term" value="F:hydrolase activity, hydrolyzing O-glycosyl compounds"/>
    <property type="evidence" value="ECO:0007669"/>
    <property type="project" value="InterPro"/>
</dbReference>
<dbReference type="Gene3D" id="2.60.40.1180">
    <property type="entry name" value="Golgi alpha-mannosidase II"/>
    <property type="match status" value="1"/>
</dbReference>
<proteinExistence type="predicted"/>
<evidence type="ECO:0000313" key="3">
    <source>
        <dbReference type="EMBL" id="EKX99828.1"/>
    </source>
</evidence>
<comment type="caution">
    <text evidence="3">The sequence shown here is derived from an EMBL/GenBank/DDBJ whole genome shotgun (WGS) entry which is preliminary data.</text>
</comment>
<dbReference type="SUPFAM" id="SSF51445">
    <property type="entry name" value="(Trans)glycosidases"/>
    <property type="match status" value="1"/>
</dbReference>
<dbReference type="HOGENOM" id="CLU_031530_0_0_10"/>
<gene>
    <name evidence="3" type="ORF">HMPREF9151_01468</name>
</gene>
<dbReference type="Gene3D" id="3.20.20.80">
    <property type="entry name" value="Glycosidases"/>
    <property type="match status" value="1"/>
</dbReference>
<dbReference type="Pfam" id="PF14587">
    <property type="entry name" value="Glyco_hydr_30_2"/>
    <property type="match status" value="1"/>
</dbReference>
<dbReference type="InterPro" id="IPR039743">
    <property type="entry name" value="6GAL/EXGAL"/>
</dbReference>
<keyword evidence="4" id="KW-1185">Reference proteome</keyword>
<dbReference type="Proteomes" id="UP000010433">
    <property type="component" value="Unassembled WGS sequence"/>
</dbReference>
<dbReference type="InterPro" id="IPR013780">
    <property type="entry name" value="Glyco_hydro_b"/>
</dbReference>
<name>L1N8L9_9BACT</name>
<organism evidence="3 4">
    <name type="scientific">Hoylesella saccharolytica F0055</name>
    <dbReference type="NCBI Taxonomy" id="1127699"/>
    <lineage>
        <taxon>Bacteria</taxon>
        <taxon>Pseudomonadati</taxon>
        <taxon>Bacteroidota</taxon>
        <taxon>Bacteroidia</taxon>
        <taxon>Bacteroidales</taxon>
        <taxon>Prevotellaceae</taxon>
        <taxon>Hoylesella</taxon>
    </lineage>
</organism>
<dbReference type="RefSeq" id="WP_009162778.1">
    <property type="nucleotide sequence ID" value="NZ_KB291002.1"/>
</dbReference>
<dbReference type="PANTHER" id="PTHR42767:SF1">
    <property type="entry name" value="ENDO-BETA-1,6-GALACTANASE-LIKE DOMAIN-CONTAINING PROTEIN"/>
    <property type="match status" value="1"/>
</dbReference>